<accession>A0A9X0ACP3</accession>
<feature type="domain" description="Heterokaryon incompatibility" evidence="1">
    <location>
        <begin position="3"/>
        <end position="76"/>
    </location>
</feature>
<dbReference type="EMBL" id="JAPEIS010000013">
    <property type="protein sequence ID" value="KAJ8060322.1"/>
    <property type="molecule type" value="Genomic_DNA"/>
</dbReference>
<dbReference type="OrthoDB" id="3544738at2759"/>
<dbReference type="Proteomes" id="UP001152300">
    <property type="component" value="Unassembled WGS sequence"/>
</dbReference>
<dbReference type="Pfam" id="PF06985">
    <property type="entry name" value="HET"/>
    <property type="match status" value="1"/>
</dbReference>
<dbReference type="AlphaFoldDB" id="A0A9X0ACP3"/>
<proteinExistence type="predicted"/>
<evidence type="ECO:0000313" key="3">
    <source>
        <dbReference type="Proteomes" id="UP001152300"/>
    </source>
</evidence>
<keyword evidence="3" id="KW-1185">Reference proteome</keyword>
<gene>
    <name evidence="2" type="ORF">OCU04_010656</name>
</gene>
<evidence type="ECO:0000313" key="2">
    <source>
        <dbReference type="EMBL" id="KAJ8060322.1"/>
    </source>
</evidence>
<comment type="caution">
    <text evidence="2">The sequence shown here is derived from an EMBL/GenBank/DDBJ whole genome shotgun (WGS) entry which is preliminary data.</text>
</comment>
<reference evidence="2" key="1">
    <citation type="submission" date="2022-11" db="EMBL/GenBank/DDBJ databases">
        <title>Genome Resource of Sclerotinia nivalis Strain SnTB1, a Plant Pathogen Isolated from American Ginseng.</title>
        <authorList>
            <person name="Fan S."/>
        </authorList>
    </citation>
    <scope>NUCLEOTIDE SEQUENCE</scope>
    <source>
        <strain evidence="2">SnTB1</strain>
    </source>
</reference>
<organism evidence="2 3">
    <name type="scientific">Sclerotinia nivalis</name>
    <dbReference type="NCBI Taxonomy" id="352851"/>
    <lineage>
        <taxon>Eukaryota</taxon>
        <taxon>Fungi</taxon>
        <taxon>Dikarya</taxon>
        <taxon>Ascomycota</taxon>
        <taxon>Pezizomycotina</taxon>
        <taxon>Leotiomycetes</taxon>
        <taxon>Helotiales</taxon>
        <taxon>Sclerotiniaceae</taxon>
        <taxon>Sclerotinia</taxon>
    </lineage>
</organism>
<dbReference type="InterPro" id="IPR010730">
    <property type="entry name" value="HET"/>
</dbReference>
<sequence>MSALLQNMTDRVILIRPIRYRYFWIHSSCNVQDSLVDWVVEPLKMAKAYEGASMRIAAEAAKTTASGIFESTNVCRQQLFSIKGYYPYYGREGEAVFTISS</sequence>
<evidence type="ECO:0000259" key="1">
    <source>
        <dbReference type="Pfam" id="PF06985"/>
    </source>
</evidence>
<protein>
    <recommendedName>
        <fullName evidence="1">Heterokaryon incompatibility domain-containing protein</fullName>
    </recommendedName>
</protein>
<name>A0A9X0ACP3_9HELO</name>